<dbReference type="InterPro" id="IPR025558">
    <property type="entry name" value="DUF4283"/>
</dbReference>
<protein>
    <recommendedName>
        <fullName evidence="1">DUF4283 domain-containing protein</fullName>
    </recommendedName>
</protein>
<dbReference type="InterPro" id="IPR040256">
    <property type="entry name" value="At4g02000-like"/>
</dbReference>
<dbReference type="AlphaFoldDB" id="A0A9Q0FEK5"/>
<gene>
    <name evidence="2" type="ORF">Tsubulata_009273</name>
</gene>
<evidence type="ECO:0000259" key="1">
    <source>
        <dbReference type="Pfam" id="PF14111"/>
    </source>
</evidence>
<dbReference type="PANTHER" id="PTHR31286">
    <property type="entry name" value="GLYCINE-RICH CELL WALL STRUCTURAL PROTEIN 1.8-LIKE"/>
    <property type="match status" value="1"/>
</dbReference>
<keyword evidence="3" id="KW-1185">Reference proteome</keyword>
<dbReference type="Pfam" id="PF14111">
    <property type="entry name" value="DUF4283"/>
    <property type="match status" value="1"/>
</dbReference>
<sequence>MSVVAQVVDGVEVNPPVSGSVAPFGKLSNSAIPVLKGTWAQVAKDFSFFQPLDYVEPSFDSTNSVLKIPDTVLELGRKKYALCLVGQFLGNAPKFGLIHVMANKLWGKHGPVGVSPYKTDLFLFQFPNEASLSRALYSSWHIGGTPLFLHKWDSKVQKLEFTASRLPVWVQLSQVPLELQTREGISYLASTVGKPLHMDQDCSKLLRSRINVCMEIDFSKSLIHDLTVIVNDEPCSIGISYPWKPQ</sequence>
<reference evidence="2" key="2">
    <citation type="journal article" date="2023" name="Plants (Basel)">
        <title>Annotation of the Turnera subulata (Passifloraceae) Draft Genome Reveals the S-Locus Evolved after the Divergence of Turneroideae from Passifloroideae in a Stepwise Manner.</title>
        <authorList>
            <person name="Henning P.M."/>
            <person name="Roalson E.H."/>
            <person name="Mir W."/>
            <person name="McCubbin A.G."/>
            <person name="Shore J.S."/>
        </authorList>
    </citation>
    <scope>NUCLEOTIDE SEQUENCE</scope>
    <source>
        <strain evidence="2">F60SS</strain>
    </source>
</reference>
<evidence type="ECO:0000313" key="3">
    <source>
        <dbReference type="Proteomes" id="UP001141552"/>
    </source>
</evidence>
<comment type="caution">
    <text evidence="2">The sequence shown here is derived from an EMBL/GenBank/DDBJ whole genome shotgun (WGS) entry which is preliminary data.</text>
</comment>
<feature type="domain" description="DUF4283" evidence="1">
    <location>
        <begin position="82"/>
        <end position="156"/>
    </location>
</feature>
<dbReference type="EMBL" id="JAKUCV010005736">
    <property type="protein sequence ID" value="KAJ4830065.1"/>
    <property type="molecule type" value="Genomic_DNA"/>
</dbReference>
<accession>A0A9Q0FEK5</accession>
<evidence type="ECO:0000313" key="2">
    <source>
        <dbReference type="EMBL" id="KAJ4830065.1"/>
    </source>
</evidence>
<reference evidence="2" key="1">
    <citation type="submission" date="2022-02" db="EMBL/GenBank/DDBJ databases">
        <authorList>
            <person name="Henning P.M."/>
            <person name="McCubbin A.G."/>
            <person name="Shore J.S."/>
        </authorList>
    </citation>
    <scope>NUCLEOTIDE SEQUENCE</scope>
    <source>
        <strain evidence="2">F60SS</strain>
        <tissue evidence="2">Leaves</tissue>
    </source>
</reference>
<dbReference type="OrthoDB" id="1751344at2759"/>
<proteinExistence type="predicted"/>
<organism evidence="2 3">
    <name type="scientific">Turnera subulata</name>
    <dbReference type="NCBI Taxonomy" id="218843"/>
    <lineage>
        <taxon>Eukaryota</taxon>
        <taxon>Viridiplantae</taxon>
        <taxon>Streptophyta</taxon>
        <taxon>Embryophyta</taxon>
        <taxon>Tracheophyta</taxon>
        <taxon>Spermatophyta</taxon>
        <taxon>Magnoliopsida</taxon>
        <taxon>eudicotyledons</taxon>
        <taxon>Gunneridae</taxon>
        <taxon>Pentapetalae</taxon>
        <taxon>rosids</taxon>
        <taxon>fabids</taxon>
        <taxon>Malpighiales</taxon>
        <taxon>Passifloraceae</taxon>
        <taxon>Turnera</taxon>
    </lineage>
</organism>
<name>A0A9Q0FEK5_9ROSI</name>
<dbReference type="Proteomes" id="UP001141552">
    <property type="component" value="Unassembled WGS sequence"/>
</dbReference>
<dbReference type="PANTHER" id="PTHR31286:SF165">
    <property type="entry name" value="DUF4283 DOMAIN-CONTAINING PROTEIN"/>
    <property type="match status" value="1"/>
</dbReference>